<comment type="caution">
    <text evidence="5">The sequence shown here is derived from an EMBL/GenBank/DDBJ whole genome shotgun (WGS) entry which is preliminary data.</text>
</comment>
<organism evidence="5 6">
    <name type="scientific">Mesorhizobium caraganae</name>
    <dbReference type="NCBI Taxonomy" id="483206"/>
    <lineage>
        <taxon>Bacteria</taxon>
        <taxon>Pseudomonadati</taxon>
        <taxon>Pseudomonadota</taxon>
        <taxon>Alphaproteobacteria</taxon>
        <taxon>Hyphomicrobiales</taxon>
        <taxon>Phyllobacteriaceae</taxon>
        <taxon>Mesorhizobium</taxon>
    </lineage>
</organism>
<name>A0ABV1YYT2_9HYPH</name>
<dbReference type="InterPro" id="IPR023753">
    <property type="entry name" value="FAD/NAD-binding_dom"/>
</dbReference>
<dbReference type="InterPro" id="IPR018490">
    <property type="entry name" value="cNMP-bd_dom_sf"/>
</dbReference>
<dbReference type="PRINTS" id="PR00368">
    <property type="entry name" value="FADPNR"/>
</dbReference>
<dbReference type="Proteomes" id="UP001433071">
    <property type="component" value="Unassembled WGS sequence"/>
</dbReference>
<dbReference type="CDD" id="cd00038">
    <property type="entry name" value="CAP_ED"/>
    <property type="match status" value="1"/>
</dbReference>
<dbReference type="SUPFAM" id="SSF51905">
    <property type="entry name" value="FAD/NAD(P)-binding domain"/>
    <property type="match status" value="1"/>
</dbReference>
<evidence type="ECO:0000256" key="1">
    <source>
        <dbReference type="ARBA" id="ARBA00018719"/>
    </source>
</evidence>
<dbReference type="PRINTS" id="PR00469">
    <property type="entry name" value="PNDRDTASEII"/>
</dbReference>
<proteinExistence type="predicted"/>
<protein>
    <recommendedName>
        <fullName evidence="1">Thioredoxin reductase</fullName>
    </recommendedName>
</protein>
<evidence type="ECO:0000256" key="2">
    <source>
        <dbReference type="ARBA" id="ARBA00022630"/>
    </source>
</evidence>
<accession>A0ABV1YYT2</accession>
<gene>
    <name evidence="5" type="ORF">NKI36_12660</name>
</gene>
<evidence type="ECO:0000313" key="5">
    <source>
        <dbReference type="EMBL" id="MER9404900.1"/>
    </source>
</evidence>
<dbReference type="InterPro" id="IPR000595">
    <property type="entry name" value="cNMP-bd_dom"/>
</dbReference>
<evidence type="ECO:0000256" key="3">
    <source>
        <dbReference type="ARBA" id="ARBA00023002"/>
    </source>
</evidence>
<dbReference type="InterPro" id="IPR036188">
    <property type="entry name" value="FAD/NAD-bd_sf"/>
</dbReference>
<sequence length="559" mass="59301">MAPPAQPITVTRRDQMFPILGDADIERMRRFGEASSYEAGEHIVTAGSVAPGLIVILSGAVDITQDVRPGRRETIVTHGPGNFIGELAQLSSRPSLVNAEAKEPVEAFVIPSQRLRDLMVQEAYLGERIMRALILRRVGLLESGSSGPIVIGPAGNGDTLRLQGFLRRSGQPHRALDSDTDPCAKTLIGHFHVDPHHLPIVLCPNGKLMHNPGDTELARCIGLLRPIDPDKVYDVAIVGAGPAGLAAAVYAGSEGLSTIVLDCRAFGGQAGASARIENYLGFPTGITGMALMARAYNQAQKFGVEIVIPDEAKLLGAAGDAPGYKLDVGDGESVKARTVVIASGARYRRLDIANLAEFEGTSVHYWASPIEARLCAGQEVALVGAGNSAGQAAVYLASQVRKVTLLARRDSLDSTMSRYLVERIKAQPNIEVVTETAIEALEGEAGNLTALRWRNQRTGVETTRPIQHLFLFIGADPNTDWLAHCNVALDAKGFVRTGADIAADQMETSRSGVFAIGDVRSGSVKRVAAAVGEGAQVVAALHAYLARTNAAAPELARRA</sequence>
<feature type="domain" description="Cyclic nucleotide-binding" evidence="4">
    <location>
        <begin position="16"/>
        <end position="136"/>
    </location>
</feature>
<evidence type="ECO:0000313" key="6">
    <source>
        <dbReference type="Proteomes" id="UP001433071"/>
    </source>
</evidence>
<evidence type="ECO:0000259" key="4">
    <source>
        <dbReference type="PROSITE" id="PS50042"/>
    </source>
</evidence>
<dbReference type="PANTHER" id="PTHR48105">
    <property type="entry name" value="THIOREDOXIN REDUCTASE 1-RELATED-RELATED"/>
    <property type="match status" value="1"/>
</dbReference>
<keyword evidence="2" id="KW-0285">Flavoprotein</keyword>
<dbReference type="Pfam" id="PF00027">
    <property type="entry name" value="cNMP_binding"/>
    <property type="match status" value="1"/>
</dbReference>
<dbReference type="Gene3D" id="3.50.50.60">
    <property type="entry name" value="FAD/NAD(P)-binding domain"/>
    <property type="match status" value="2"/>
</dbReference>
<dbReference type="PROSITE" id="PS50042">
    <property type="entry name" value="CNMP_BINDING_3"/>
    <property type="match status" value="1"/>
</dbReference>
<dbReference type="InterPro" id="IPR050097">
    <property type="entry name" value="Ferredoxin-NADP_redctase_2"/>
</dbReference>
<keyword evidence="6" id="KW-1185">Reference proteome</keyword>
<dbReference type="EMBL" id="JAMYQB010000008">
    <property type="protein sequence ID" value="MER9404900.1"/>
    <property type="molecule type" value="Genomic_DNA"/>
</dbReference>
<dbReference type="RefSeq" id="WP_352557891.1">
    <property type="nucleotide sequence ID" value="NZ_JAMYQB010000008.1"/>
</dbReference>
<dbReference type="Pfam" id="PF07992">
    <property type="entry name" value="Pyr_redox_2"/>
    <property type="match status" value="1"/>
</dbReference>
<dbReference type="SMART" id="SM00100">
    <property type="entry name" value="cNMP"/>
    <property type="match status" value="1"/>
</dbReference>
<dbReference type="SUPFAM" id="SSF51206">
    <property type="entry name" value="cAMP-binding domain-like"/>
    <property type="match status" value="1"/>
</dbReference>
<reference evidence="5 6" key="1">
    <citation type="journal article" date="2024" name="Proc. Natl. Acad. Sci. U.S.A.">
        <title>The evolutionary genomics of adaptation to stress in wild rhizobium bacteria.</title>
        <authorList>
            <person name="Kehlet-Delgado H."/>
            <person name="Montoya A.P."/>
            <person name="Jensen K.T."/>
            <person name="Wendlandt C.E."/>
            <person name="Dexheimer C."/>
            <person name="Roberts M."/>
            <person name="Torres Martinez L."/>
            <person name="Friesen M.L."/>
            <person name="Griffitts J.S."/>
            <person name="Porter S.S."/>
        </authorList>
    </citation>
    <scope>NUCLEOTIDE SEQUENCE [LARGE SCALE GENOMIC DNA]</scope>
    <source>
        <strain evidence="5 6">M0641</strain>
    </source>
</reference>
<keyword evidence="3" id="KW-0560">Oxidoreductase</keyword>
<dbReference type="Gene3D" id="2.60.120.10">
    <property type="entry name" value="Jelly Rolls"/>
    <property type="match status" value="1"/>
</dbReference>
<dbReference type="InterPro" id="IPR014710">
    <property type="entry name" value="RmlC-like_jellyroll"/>
</dbReference>